<evidence type="ECO:0000313" key="3">
    <source>
        <dbReference type="Proteomes" id="UP001321473"/>
    </source>
</evidence>
<gene>
    <name evidence="2" type="ORF">V5799_017099</name>
</gene>
<accession>A0AAQ4F497</accession>
<dbReference type="Proteomes" id="UP001321473">
    <property type="component" value="Unassembled WGS sequence"/>
</dbReference>
<reference evidence="2 3" key="1">
    <citation type="journal article" date="2023" name="Arcadia Sci">
        <title>De novo assembly of a long-read Amblyomma americanum tick genome.</title>
        <authorList>
            <person name="Chou S."/>
            <person name="Poskanzer K.E."/>
            <person name="Rollins M."/>
            <person name="Thuy-Boun P.S."/>
        </authorList>
    </citation>
    <scope>NUCLEOTIDE SEQUENCE [LARGE SCALE GENOMIC DNA]</scope>
    <source>
        <strain evidence="2">F_SG_1</strain>
        <tissue evidence="2">Salivary glands</tissue>
    </source>
</reference>
<proteinExistence type="predicted"/>
<dbReference type="EMBL" id="JARKHS020007558">
    <property type="protein sequence ID" value="KAK8781562.1"/>
    <property type="molecule type" value="Genomic_DNA"/>
</dbReference>
<organism evidence="2 3">
    <name type="scientific">Amblyomma americanum</name>
    <name type="common">Lone star tick</name>
    <dbReference type="NCBI Taxonomy" id="6943"/>
    <lineage>
        <taxon>Eukaryota</taxon>
        <taxon>Metazoa</taxon>
        <taxon>Ecdysozoa</taxon>
        <taxon>Arthropoda</taxon>
        <taxon>Chelicerata</taxon>
        <taxon>Arachnida</taxon>
        <taxon>Acari</taxon>
        <taxon>Parasitiformes</taxon>
        <taxon>Ixodida</taxon>
        <taxon>Ixodoidea</taxon>
        <taxon>Ixodidae</taxon>
        <taxon>Amblyomminae</taxon>
        <taxon>Amblyomma</taxon>
    </lineage>
</organism>
<keyword evidence="3" id="KW-1185">Reference proteome</keyword>
<dbReference type="AlphaFoldDB" id="A0AAQ4F497"/>
<name>A0AAQ4F497_AMBAM</name>
<comment type="caution">
    <text evidence="2">The sequence shown here is derived from an EMBL/GenBank/DDBJ whole genome shotgun (WGS) entry which is preliminary data.</text>
</comment>
<protein>
    <submittedName>
        <fullName evidence="2">Uncharacterized protein</fullName>
    </submittedName>
</protein>
<feature type="region of interest" description="Disordered" evidence="1">
    <location>
        <begin position="1"/>
        <end position="94"/>
    </location>
</feature>
<evidence type="ECO:0000313" key="2">
    <source>
        <dbReference type="EMBL" id="KAK8781562.1"/>
    </source>
</evidence>
<sequence>MDGPEESRTPRLPCAPASGGGGGGRLLEEEPCEPSVPRAFFPRKRSAANRPIRPAPNSIASTHGLTSMALDNGPTDEPWWAGKARGCRERRSMQ</sequence>
<evidence type="ECO:0000256" key="1">
    <source>
        <dbReference type="SAM" id="MobiDB-lite"/>
    </source>
</evidence>